<evidence type="ECO:0000313" key="1">
    <source>
        <dbReference type="EMBL" id="SHH36353.1"/>
    </source>
</evidence>
<name>A0A1M5SEL1_9GAMM</name>
<dbReference type="Proteomes" id="UP000184000">
    <property type="component" value="Unassembled WGS sequence"/>
</dbReference>
<reference evidence="1 2" key="1">
    <citation type="submission" date="2016-11" db="EMBL/GenBank/DDBJ databases">
        <authorList>
            <person name="Jaros S."/>
            <person name="Januszkiewicz K."/>
            <person name="Wedrychowicz H."/>
        </authorList>
    </citation>
    <scope>NUCLEOTIDE SEQUENCE [LARGE SCALE GENOMIC DNA]</scope>
    <source>
        <strain evidence="1 2">DSM 18231</strain>
    </source>
</reference>
<evidence type="ECO:0000313" key="2">
    <source>
        <dbReference type="Proteomes" id="UP000184000"/>
    </source>
</evidence>
<dbReference type="AlphaFoldDB" id="A0A1M5SEL1"/>
<accession>A0A1M5SEL1</accession>
<dbReference type="EMBL" id="FQXA01000006">
    <property type="protein sequence ID" value="SHH36353.1"/>
    <property type="molecule type" value="Genomic_DNA"/>
</dbReference>
<organism evidence="1 2">
    <name type="scientific">Stutzerimonas xanthomarina DSM 18231</name>
    <dbReference type="NCBI Taxonomy" id="1403346"/>
    <lineage>
        <taxon>Bacteria</taxon>
        <taxon>Pseudomonadati</taxon>
        <taxon>Pseudomonadota</taxon>
        <taxon>Gammaproteobacteria</taxon>
        <taxon>Pseudomonadales</taxon>
        <taxon>Pseudomonadaceae</taxon>
        <taxon>Stutzerimonas</taxon>
    </lineage>
</organism>
<gene>
    <name evidence="1" type="ORF">SAMN02744645_3414</name>
</gene>
<protein>
    <submittedName>
        <fullName evidence="1">Uncharacterized protein</fullName>
    </submittedName>
</protein>
<proteinExistence type="predicted"/>
<sequence>MVKRDDVSMEPSAPSYYLQPLQHDANSLCARFETKKTG</sequence>